<keyword evidence="1 3" id="KW-0853">WD repeat</keyword>
<accession>A0A8S1SAS2</accession>
<dbReference type="PANTHER" id="PTHR22847:SF637">
    <property type="entry name" value="WD REPEAT DOMAIN 5B"/>
    <property type="match status" value="1"/>
</dbReference>
<gene>
    <name evidence="4" type="ORF">POCTA_138.1.T0070456</name>
</gene>
<dbReference type="Proteomes" id="UP000683925">
    <property type="component" value="Unassembled WGS sequence"/>
</dbReference>
<protein>
    <recommendedName>
        <fullName evidence="6">WD40-repeat-containing domain</fullName>
    </recommendedName>
</protein>
<dbReference type="SMART" id="SM00320">
    <property type="entry name" value="WD40"/>
    <property type="match status" value="4"/>
</dbReference>
<comment type="caution">
    <text evidence="4">The sequence shown here is derived from an EMBL/GenBank/DDBJ whole genome shotgun (WGS) entry which is preliminary data.</text>
</comment>
<dbReference type="GO" id="GO:1990234">
    <property type="term" value="C:transferase complex"/>
    <property type="evidence" value="ECO:0007669"/>
    <property type="project" value="UniProtKB-ARBA"/>
</dbReference>
<keyword evidence="2" id="KW-0677">Repeat</keyword>
<name>A0A8S1SAS2_PAROT</name>
<evidence type="ECO:0000256" key="3">
    <source>
        <dbReference type="PROSITE-ProRule" id="PRU00221"/>
    </source>
</evidence>
<proteinExistence type="predicted"/>
<feature type="repeat" description="WD" evidence="3">
    <location>
        <begin position="269"/>
        <end position="300"/>
    </location>
</feature>
<dbReference type="PANTHER" id="PTHR22847">
    <property type="entry name" value="WD40 REPEAT PROTEIN"/>
    <property type="match status" value="1"/>
</dbReference>
<reference evidence="4" key="1">
    <citation type="submission" date="2021-01" db="EMBL/GenBank/DDBJ databases">
        <authorList>
            <consortium name="Genoscope - CEA"/>
            <person name="William W."/>
        </authorList>
    </citation>
    <scope>NUCLEOTIDE SEQUENCE</scope>
</reference>
<evidence type="ECO:0000313" key="4">
    <source>
        <dbReference type="EMBL" id="CAD8136567.1"/>
    </source>
</evidence>
<dbReference type="EMBL" id="CAJJDP010000006">
    <property type="protein sequence ID" value="CAD8136567.1"/>
    <property type="molecule type" value="Genomic_DNA"/>
</dbReference>
<dbReference type="Pfam" id="PF00400">
    <property type="entry name" value="WD40"/>
    <property type="match status" value="1"/>
</dbReference>
<dbReference type="AlphaFoldDB" id="A0A8S1SAS2"/>
<dbReference type="OMA" id="NISIWQY"/>
<evidence type="ECO:0000256" key="2">
    <source>
        <dbReference type="ARBA" id="ARBA00022737"/>
    </source>
</evidence>
<keyword evidence="5" id="KW-1185">Reference proteome</keyword>
<evidence type="ECO:0008006" key="6">
    <source>
        <dbReference type="Google" id="ProtNLM"/>
    </source>
</evidence>
<evidence type="ECO:0000313" key="5">
    <source>
        <dbReference type="Proteomes" id="UP000683925"/>
    </source>
</evidence>
<dbReference type="OrthoDB" id="301233at2759"/>
<evidence type="ECO:0000256" key="1">
    <source>
        <dbReference type="ARBA" id="ARBA00022574"/>
    </source>
</evidence>
<organism evidence="4 5">
    <name type="scientific">Paramecium octaurelia</name>
    <dbReference type="NCBI Taxonomy" id="43137"/>
    <lineage>
        <taxon>Eukaryota</taxon>
        <taxon>Sar</taxon>
        <taxon>Alveolata</taxon>
        <taxon>Ciliophora</taxon>
        <taxon>Intramacronucleata</taxon>
        <taxon>Oligohymenophorea</taxon>
        <taxon>Peniculida</taxon>
        <taxon>Parameciidae</taxon>
        <taxon>Paramecium</taxon>
    </lineage>
</organism>
<dbReference type="InterPro" id="IPR001680">
    <property type="entry name" value="WD40_rpt"/>
</dbReference>
<sequence>MNQQDFQLLEEKKNNQVYVLDQIEKERLNFLWGLCHKGSLTINNALQIMEEEKGKEETWVDQQIQVKTQKLKNLRVKFEDFSKVNQYDATSDIQNIDLSIKNIEDELQNNRKWKFDQNNKLTLQSIEKLNNLVSQKDQLIVQRNLEQYKDTCENQNYLNYLLKYQYLNKNIWQKYKFYKTIQVLKRIKQVYASGFNHNGNILVTALSDGLYFWKFQENNYTFLYNLCTGTLQIRMLFSKFQDLFITHDLVGQFGIVKMINGKWQLQQLIQGHQDQICSVLLQQNDNQIITASQKNGIKFWYVDAFNNWSCQYNFQFNSINLSYFTGNNINYLVSGTFDGNISIWQYQDINIEKIIIKKFQRVLSAHQRTINNITFINQWKFSSLSYLSEIKIWEQSQSNYLFYQKQVIEFDGLNYWSVFTSKLTYIHNSNVLFCCTGNQIKIFKLNGDGKFNLITEIIKEKEIYAFSVTQDGMRITYSNPISQKLIIKQAIEIQ</sequence>
<dbReference type="PROSITE" id="PS50082">
    <property type="entry name" value="WD_REPEATS_2"/>
    <property type="match status" value="1"/>
</dbReference>